<dbReference type="EMBL" id="GBXM01104670">
    <property type="protein sequence ID" value="JAH03907.1"/>
    <property type="molecule type" value="Transcribed_RNA"/>
</dbReference>
<name>A0A0E9PI04_ANGAN</name>
<organism evidence="1">
    <name type="scientific">Anguilla anguilla</name>
    <name type="common">European freshwater eel</name>
    <name type="synonym">Muraena anguilla</name>
    <dbReference type="NCBI Taxonomy" id="7936"/>
    <lineage>
        <taxon>Eukaryota</taxon>
        <taxon>Metazoa</taxon>
        <taxon>Chordata</taxon>
        <taxon>Craniata</taxon>
        <taxon>Vertebrata</taxon>
        <taxon>Euteleostomi</taxon>
        <taxon>Actinopterygii</taxon>
        <taxon>Neopterygii</taxon>
        <taxon>Teleostei</taxon>
        <taxon>Anguilliformes</taxon>
        <taxon>Anguillidae</taxon>
        <taxon>Anguilla</taxon>
    </lineage>
</organism>
<evidence type="ECO:0000313" key="1">
    <source>
        <dbReference type="EMBL" id="JAH03907.1"/>
    </source>
</evidence>
<accession>A0A0E9PI04</accession>
<reference evidence="1" key="2">
    <citation type="journal article" date="2015" name="Fish Shellfish Immunol.">
        <title>Early steps in the European eel (Anguilla anguilla)-Vibrio vulnificus interaction in the gills: Role of the RtxA13 toxin.</title>
        <authorList>
            <person name="Callol A."/>
            <person name="Pajuelo D."/>
            <person name="Ebbesson L."/>
            <person name="Teles M."/>
            <person name="MacKenzie S."/>
            <person name="Amaro C."/>
        </authorList>
    </citation>
    <scope>NUCLEOTIDE SEQUENCE</scope>
</reference>
<proteinExistence type="predicted"/>
<sequence>MINYLSIIFFCLLCL</sequence>
<protein>
    <submittedName>
        <fullName evidence="1">Uncharacterized protein</fullName>
    </submittedName>
</protein>
<reference evidence="1" key="1">
    <citation type="submission" date="2014-11" db="EMBL/GenBank/DDBJ databases">
        <authorList>
            <person name="Amaro Gonzalez C."/>
        </authorList>
    </citation>
    <scope>NUCLEOTIDE SEQUENCE</scope>
</reference>